<dbReference type="Proteomes" id="UP001162992">
    <property type="component" value="Chromosome 3"/>
</dbReference>
<proteinExistence type="predicted"/>
<sequence>MASASPSLLPLDSQQKQQQGGGQTAMAADENWGTMKMRALAERLRHYRAPSGGCVDEDDQESLKGAGVVSSMGVPESKVVTAEALKPSLGSKKAAVLICLFQDADGELRVLLTKRAGSLSSHSGEVALPGGKMDDGDADDAATALREAKEEIGLDPSAAKVVTLLEPFLSKHLLRVTPVVALIPDKHKFTPCLNLAEVDALFDAPLAMFLKDEHHRSEQREWLGHPYRVHFFDFNFKGQQYLIWGLTAAILIRAACIIYQQIPSFGEFTPGFDHFPKQPHEKEPKL</sequence>
<accession>A0ACC2E416</accession>
<organism evidence="1 2">
    <name type="scientific">Diphasiastrum complanatum</name>
    <name type="common">Issler's clubmoss</name>
    <name type="synonym">Lycopodium complanatum</name>
    <dbReference type="NCBI Taxonomy" id="34168"/>
    <lineage>
        <taxon>Eukaryota</taxon>
        <taxon>Viridiplantae</taxon>
        <taxon>Streptophyta</taxon>
        <taxon>Embryophyta</taxon>
        <taxon>Tracheophyta</taxon>
        <taxon>Lycopodiopsida</taxon>
        <taxon>Lycopodiales</taxon>
        <taxon>Lycopodiaceae</taxon>
        <taxon>Lycopodioideae</taxon>
        <taxon>Diphasiastrum</taxon>
    </lineage>
</organism>
<keyword evidence="2" id="KW-1185">Reference proteome</keyword>
<protein>
    <submittedName>
        <fullName evidence="1">Uncharacterized protein</fullName>
    </submittedName>
</protein>
<comment type="caution">
    <text evidence="1">The sequence shown here is derived from an EMBL/GenBank/DDBJ whole genome shotgun (WGS) entry which is preliminary data.</text>
</comment>
<gene>
    <name evidence="1" type="ORF">O6H91_03G015100</name>
</gene>
<evidence type="ECO:0000313" key="1">
    <source>
        <dbReference type="EMBL" id="KAJ7561130.1"/>
    </source>
</evidence>
<name>A0ACC2E416_DIPCM</name>
<evidence type="ECO:0000313" key="2">
    <source>
        <dbReference type="Proteomes" id="UP001162992"/>
    </source>
</evidence>
<reference evidence="2" key="1">
    <citation type="journal article" date="2024" name="Proc. Natl. Acad. Sci. U.S.A.">
        <title>Extraordinary preservation of gene collinearity over three hundred million years revealed in homosporous lycophytes.</title>
        <authorList>
            <person name="Li C."/>
            <person name="Wickell D."/>
            <person name="Kuo L.Y."/>
            <person name="Chen X."/>
            <person name="Nie B."/>
            <person name="Liao X."/>
            <person name="Peng D."/>
            <person name="Ji J."/>
            <person name="Jenkins J."/>
            <person name="Williams M."/>
            <person name="Shu S."/>
            <person name="Plott C."/>
            <person name="Barry K."/>
            <person name="Rajasekar S."/>
            <person name="Grimwood J."/>
            <person name="Han X."/>
            <person name="Sun S."/>
            <person name="Hou Z."/>
            <person name="He W."/>
            <person name="Dai G."/>
            <person name="Sun C."/>
            <person name="Schmutz J."/>
            <person name="Leebens-Mack J.H."/>
            <person name="Li F.W."/>
            <person name="Wang L."/>
        </authorList>
    </citation>
    <scope>NUCLEOTIDE SEQUENCE [LARGE SCALE GENOMIC DNA]</scope>
    <source>
        <strain evidence="2">cv. PW_Plant_1</strain>
    </source>
</reference>
<dbReference type="EMBL" id="CM055094">
    <property type="protein sequence ID" value="KAJ7561130.1"/>
    <property type="molecule type" value="Genomic_DNA"/>
</dbReference>